<evidence type="ECO:0000256" key="2">
    <source>
        <dbReference type="SAM" id="SignalP"/>
    </source>
</evidence>
<evidence type="ECO:0000313" key="3">
    <source>
        <dbReference type="EMBL" id="SJX62652.1"/>
    </source>
</evidence>
<sequence>MWLRTVLWWLGLLSTLLVCSAMDPEDRTYQPFPGFQHARSFKAVPRPYILPIPGHEPDDWAQLADGAGSSAPPQDPIGSAHPSTVPPYVAQLYHPANNRHQSLYGPGPDPFSQETNNGKIVARVKPFYMDDHRQYGPYSIGLRKFENRPYPVDIPLLQNNYVYDSKSPINFELTGAGRAALAEPLFRPEPEVLKSIQDLLTTTLRRGDWQPKPNDPSDARSALEGEFLWPPVQLQPDVPNQLMMEKDIRKSFSTAVVKALEYHRTTGRGVWKLELRYPGVKETRKIMMFRTRADVNTEVTYRTTASDFWLFYEALQDQSEGGRPTLALLGGTFLPREAVRRQLFGGVLRSAHPKVLSYLH</sequence>
<feature type="chain" id="PRO_5014614709" description="Effector family protein Eff1" evidence="2">
    <location>
        <begin position="22"/>
        <end position="360"/>
    </location>
</feature>
<evidence type="ECO:0000256" key="1">
    <source>
        <dbReference type="SAM" id="MobiDB-lite"/>
    </source>
</evidence>
<feature type="region of interest" description="Disordered" evidence="1">
    <location>
        <begin position="61"/>
        <end position="81"/>
    </location>
</feature>
<accession>A0A2N8UD53</accession>
<protein>
    <recommendedName>
        <fullName evidence="5">Effector family protein Eff1</fullName>
    </recommendedName>
</protein>
<dbReference type="AlphaFoldDB" id="A0A2N8UD53"/>
<dbReference type="Proteomes" id="UP000239563">
    <property type="component" value="Chromosome V"/>
</dbReference>
<organism evidence="3 4">
    <name type="scientific">Sporisorium reilianum f. sp. reilianum</name>
    <dbReference type="NCBI Taxonomy" id="72559"/>
    <lineage>
        <taxon>Eukaryota</taxon>
        <taxon>Fungi</taxon>
        <taxon>Dikarya</taxon>
        <taxon>Basidiomycota</taxon>
        <taxon>Ustilaginomycotina</taxon>
        <taxon>Ustilaginomycetes</taxon>
        <taxon>Ustilaginales</taxon>
        <taxon>Ustilaginaceae</taxon>
        <taxon>Sporisorium</taxon>
    </lineage>
</organism>
<keyword evidence="2" id="KW-0732">Signal</keyword>
<gene>
    <name evidence="3" type="ORF">SRS1_16550</name>
</gene>
<evidence type="ECO:0008006" key="5">
    <source>
        <dbReference type="Google" id="ProtNLM"/>
    </source>
</evidence>
<name>A0A2N8UD53_9BASI</name>
<dbReference type="EMBL" id="LT795058">
    <property type="protein sequence ID" value="SJX62652.1"/>
    <property type="molecule type" value="Genomic_DNA"/>
</dbReference>
<feature type="signal peptide" evidence="2">
    <location>
        <begin position="1"/>
        <end position="21"/>
    </location>
</feature>
<reference evidence="3 4" key="1">
    <citation type="submission" date="2017-02" db="EMBL/GenBank/DDBJ databases">
        <authorList>
            <person name="Peterson S.W."/>
        </authorList>
    </citation>
    <scope>NUCLEOTIDE SEQUENCE [LARGE SCALE GENOMIC DNA]</scope>
    <source>
        <strain evidence="3 4">SRS1_H2-8</strain>
    </source>
</reference>
<proteinExistence type="predicted"/>
<evidence type="ECO:0000313" key="4">
    <source>
        <dbReference type="Proteomes" id="UP000239563"/>
    </source>
</evidence>